<dbReference type="RefSeq" id="WP_013019424.1">
    <property type="nucleotide sequence ID" value="NC_013947.1"/>
</dbReference>
<dbReference type="InterPro" id="IPR013549">
    <property type="entry name" value="DUF1731"/>
</dbReference>
<dbReference type="Pfam" id="PF08338">
    <property type="entry name" value="DUF1731"/>
    <property type="match status" value="1"/>
</dbReference>
<organism evidence="4 5">
    <name type="scientific">Stackebrandtia nassauensis (strain DSM 44728 / CIP 108903 / NRRL B-16338 / NBRC 102104 / LLR-40K-21)</name>
    <dbReference type="NCBI Taxonomy" id="446470"/>
    <lineage>
        <taxon>Bacteria</taxon>
        <taxon>Bacillati</taxon>
        <taxon>Actinomycetota</taxon>
        <taxon>Actinomycetes</taxon>
        <taxon>Glycomycetales</taxon>
        <taxon>Glycomycetaceae</taxon>
        <taxon>Stackebrandtia</taxon>
    </lineage>
</organism>
<dbReference type="SUPFAM" id="SSF51735">
    <property type="entry name" value="NAD(P)-binding Rossmann-fold domains"/>
    <property type="match status" value="1"/>
</dbReference>
<gene>
    <name evidence="4" type="ordered locus">Snas_4203</name>
</gene>
<dbReference type="InterPro" id="IPR001509">
    <property type="entry name" value="Epimerase_deHydtase"/>
</dbReference>
<dbReference type="Pfam" id="PF01370">
    <property type="entry name" value="Epimerase"/>
    <property type="match status" value="1"/>
</dbReference>
<feature type="domain" description="DUF1731" evidence="3">
    <location>
        <begin position="244"/>
        <end position="289"/>
    </location>
</feature>
<evidence type="ECO:0000313" key="5">
    <source>
        <dbReference type="Proteomes" id="UP000000844"/>
    </source>
</evidence>
<evidence type="ECO:0000313" key="4">
    <source>
        <dbReference type="EMBL" id="ADD43853.1"/>
    </source>
</evidence>
<reference evidence="4 5" key="1">
    <citation type="journal article" date="2009" name="Stand. Genomic Sci.">
        <title>Complete genome sequence of Stackebrandtia nassauensis type strain (LLR-40K-21).</title>
        <authorList>
            <person name="Munk C."/>
            <person name="Lapidus A."/>
            <person name="Copeland A."/>
            <person name="Jando M."/>
            <person name="Mayilraj S."/>
            <person name="Glavina Del Rio T."/>
            <person name="Nolan M."/>
            <person name="Chen F."/>
            <person name="Lucas S."/>
            <person name="Tice H."/>
            <person name="Cheng J.F."/>
            <person name="Han C."/>
            <person name="Detter J.C."/>
            <person name="Bruce D."/>
            <person name="Goodwin L."/>
            <person name="Chain P."/>
            <person name="Pitluck S."/>
            <person name="Goker M."/>
            <person name="Ovchinikova G."/>
            <person name="Pati A."/>
            <person name="Ivanova N."/>
            <person name="Mavromatis K."/>
            <person name="Chen A."/>
            <person name="Palaniappan K."/>
            <person name="Land M."/>
            <person name="Hauser L."/>
            <person name="Chang Y.J."/>
            <person name="Jeffries C.D."/>
            <person name="Bristow J."/>
            <person name="Eisen J.A."/>
            <person name="Markowitz V."/>
            <person name="Hugenholtz P."/>
            <person name="Kyrpides N.C."/>
            <person name="Klenk H.P."/>
        </authorList>
    </citation>
    <scope>NUCLEOTIDE SEQUENCE [LARGE SCALE GENOMIC DNA]</scope>
    <source>
        <strain evidence="5">DSM 44728 / CIP 108903 / NRRL B-16338 / NBRC 102104 / LLR-40K-21</strain>
    </source>
</reference>
<evidence type="ECO:0008006" key="6">
    <source>
        <dbReference type="Google" id="ProtNLM"/>
    </source>
</evidence>
<dbReference type="Gene3D" id="3.40.50.720">
    <property type="entry name" value="NAD(P)-binding Rossmann-like Domain"/>
    <property type="match status" value="1"/>
</dbReference>
<dbReference type="STRING" id="446470.Snas_4203"/>
<dbReference type="InterPro" id="IPR036291">
    <property type="entry name" value="NAD(P)-bd_dom_sf"/>
</dbReference>
<dbReference type="NCBIfam" id="TIGR01777">
    <property type="entry name" value="yfcH"/>
    <property type="match status" value="1"/>
</dbReference>
<dbReference type="OrthoDB" id="9801773at2"/>
<evidence type="ECO:0000256" key="1">
    <source>
        <dbReference type="ARBA" id="ARBA00009353"/>
    </source>
</evidence>
<feature type="domain" description="NAD-dependent epimerase/dehydratase" evidence="2">
    <location>
        <begin position="3"/>
        <end position="213"/>
    </location>
</feature>
<keyword evidence="5" id="KW-1185">Reference proteome</keyword>
<dbReference type="AlphaFoldDB" id="D3Q2C0"/>
<dbReference type="EMBL" id="CP001778">
    <property type="protein sequence ID" value="ADD43853.1"/>
    <property type="molecule type" value="Genomic_DNA"/>
</dbReference>
<sequence>MRIVLAGASGFLGRHLAKKLTADGHRVDRLVRREPVGDHEYPWDPYVPSLDLSLFEGADAVVNVGGAGVADKRWSPAYKKLIRRSRVVPTTVLAETVAETGVPLLVNASAIGWYERGSTLVDESEPHASGFLGETCAAWERSTEAASQAGARVVRLRTAHVLSADSVMIKRLLPVFKLGIGGKFGSGRQYFPWISLPDWLGALGFLLDSKVDGPVNMIAPTPITNAEFTRALGKAVRRPAVFTVPGFALRVAAGEAAQELLSGSKVKPKVLQDNGYEFQHPTIDECLKAVLK</sequence>
<dbReference type="Proteomes" id="UP000000844">
    <property type="component" value="Chromosome"/>
</dbReference>
<dbReference type="HOGENOM" id="CLU_047373_0_2_11"/>
<dbReference type="PANTHER" id="PTHR11092:SF0">
    <property type="entry name" value="EPIMERASE FAMILY PROTEIN SDR39U1"/>
    <property type="match status" value="1"/>
</dbReference>
<dbReference type="KEGG" id="sna:Snas_4203"/>
<protein>
    <recommendedName>
        <fullName evidence="6">NAD-dependent epimerase/dehydratase</fullName>
    </recommendedName>
</protein>
<accession>D3Q2C0</accession>
<dbReference type="InterPro" id="IPR010099">
    <property type="entry name" value="SDR39U1"/>
</dbReference>
<comment type="similarity">
    <text evidence="1">Belongs to the NAD(P)-dependent epimerase/dehydratase family. SDR39U1 subfamily.</text>
</comment>
<evidence type="ECO:0000259" key="2">
    <source>
        <dbReference type="Pfam" id="PF01370"/>
    </source>
</evidence>
<evidence type="ECO:0000259" key="3">
    <source>
        <dbReference type="Pfam" id="PF08338"/>
    </source>
</evidence>
<dbReference type="PANTHER" id="PTHR11092">
    <property type="entry name" value="SUGAR NUCLEOTIDE EPIMERASE RELATED"/>
    <property type="match status" value="1"/>
</dbReference>
<name>D3Q2C0_STANL</name>
<proteinExistence type="inferred from homology"/>
<dbReference type="eggNOG" id="COG1090">
    <property type="taxonomic scope" value="Bacteria"/>
</dbReference>